<keyword evidence="3" id="KW-1185">Reference proteome</keyword>
<dbReference type="PROSITE" id="PS51186">
    <property type="entry name" value="GNAT"/>
    <property type="match status" value="1"/>
</dbReference>
<comment type="caution">
    <text evidence="2">The sequence shown here is derived from an EMBL/GenBank/DDBJ whole genome shotgun (WGS) entry which is preliminary data.</text>
</comment>
<name>A0A9P9D5F2_9PLEO</name>
<dbReference type="PANTHER" id="PTHR42791:SF5">
    <property type="entry name" value="HYPOTHETICAL ACETYLTRANSFERASE (EUROFUNG)"/>
    <property type="match status" value="1"/>
</dbReference>
<dbReference type="GO" id="GO:0016747">
    <property type="term" value="F:acyltransferase activity, transferring groups other than amino-acyl groups"/>
    <property type="evidence" value="ECO:0007669"/>
    <property type="project" value="InterPro"/>
</dbReference>
<evidence type="ECO:0000313" key="3">
    <source>
        <dbReference type="Proteomes" id="UP000700596"/>
    </source>
</evidence>
<dbReference type="SUPFAM" id="SSF55729">
    <property type="entry name" value="Acyl-CoA N-acyltransferases (Nat)"/>
    <property type="match status" value="1"/>
</dbReference>
<sequence>MGLKLLPAEYSDMRDIVEVIYAANSDPRDPFVDLCLPGLGAWSSATHNEGVEEVIKSYLGDWQSSTTQKWLKIVDDGTGKIISASKWEIHEKNPYTEGLPHIAADWLPSGSRLREYAEWLINTRMGWAVEKCQCAHVWLDICVTVPEFRRRGAASLSLQWGVDKADEMNVKAFIEASVDGTQLYERFGFATKSIMNPRTGVMQNDAEWVKLADEYPLLCRWMEREKKMY</sequence>
<accession>A0A9P9D5F2</accession>
<gene>
    <name evidence="2" type="ORF">B0J11DRAFT_143415</name>
</gene>
<evidence type="ECO:0000313" key="2">
    <source>
        <dbReference type="EMBL" id="KAH7113910.1"/>
    </source>
</evidence>
<dbReference type="InterPro" id="IPR016181">
    <property type="entry name" value="Acyl_CoA_acyltransferase"/>
</dbReference>
<organism evidence="2 3">
    <name type="scientific">Dendryphion nanum</name>
    <dbReference type="NCBI Taxonomy" id="256645"/>
    <lineage>
        <taxon>Eukaryota</taxon>
        <taxon>Fungi</taxon>
        <taxon>Dikarya</taxon>
        <taxon>Ascomycota</taxon>
        <taxon>Pezizomycotina</taxon>
        <taxon>Dothideomycetes</taxon>
        <taxon>Pleosporomycetidae</taxon>
        <taxon>Pleosporales</taxon>
        <taxon>Torulaceae</taxon>
        <taxon>Dendryphion</taxon>
    </lineage>
</organism>
<feature type="domain" description="N-acetyltransferase" evidence="1">
    <location>
        <begin position="71"/>
        <end position="207"/>
    </location>
</feature>
<dbReference type="AlphaFoldDB" id="A0A9P9D5F2"/>
<dbReference type="PANTHER" id="PTHR42791">
    <property type="entry name" value="GNAT FAMILY ACETYLTRANSFERASE"/>
    <property type="match status" value="1"/>
</dbReference>
<dbReference type="EMBL" id="JAGMWT010000018">
    <property type="protein sequence ID" value="KAH7113910.1"/>
    <property type="molecule type" value="Genomic_DNA"/>
</dbReference>
<proteinExistence type="predicted"/>
<dbReference type="InterPro" id="IPR000182">
    <property type="entry name" value="GNAT_dom"/>
</dbReference>
<protein>
    <recommendedName>
        <fullName evidence="1">N-acetyltransferase domain-containing protein</fullName>
    </recommendedName>
</protein>
<dbReference type="Proteomes" id="UP000700596">
    <property type="component" value="Unassembled WGS sequence"/>
</dbReference>
<dbReference type="OrthoDB" id="410198at2759"/>
<dbReference type="Gene3D" id="3.40.630.30">
    <property type="match status" value="1"/>
</dbReference>
<reference evidence="2" key="1">
    <citation type="journal article" date="2021" name="Nat. Commun.">
        <title>Genetic determinants of endophytism in the Arabidopsis root mycobiome.</title>
        <authorList>
            <person name="Mesny F."/>
            <person name="Miyauchi S."/>
            <person name="Thiergart T."/>
            <person name="Pickel B."/>
            <person name="Atanasova L."/>
            <person name="Karlsson M."/>
            <person name="Huettel B."/>
            <person name="Barry K.W."/>
            <person name="Haridas S."/>
            <person name="Chen C."/>
            <person name="Bauer D."/>
            <person name="Andreopoulos W."/>
            <person name="Pangilinan J."/>
            <person name="LaButti K."/>
            <person name="Riley R."/>
            <person name="Lipzen A."/>
            <person name="Clum A."/>
            <person name="Drula E."/>
            <person name="Henrissat B."/>
            <person name="Kohler A."/>
            <person name="Grigoriev I.V."/>
            <person name="Martin F.M."/>
            <person name="Hacquard S."/>
        </authorList>
    </citation>
    <scope>NUCLEOTIDE SEQUENCE</scope>
    <source>
        <strain evidence="2">MPI-CAGE-CH-0243</strain>
    </source>
</reference>
<dbReference type="InterPro" id="IPR052523">
    <property type="entry name" value="Trichothecene_AcTrans"/>
</dbReference>
<evidence type="ECO:0000259" key="1">
    <source>
        <dbReference type="PROSITE" id="PS51186"/>
    </source>
</evidence>